<dbReference type="InterPro" id="IPR005162">
    <property type="entry name" value="Retrotrans_gag_dom"/>
</dbReference>
<evidence type="ECO:0000256" key="7">
    <source>
        <dbReference type="SAM" id="MobiDB-lite"/>
    </source>
</evidence>
<dbReference type="CDD" id="cd09274">
    <property type="entry name" value="RNase_HI_RT_Ty3"/>
    <property type="match status" value="1"/>
</dbReference>
<dbReference type="GO" id="GO:0015074">
    <property type="term" value="P:DNA integration"/>
    <property type="evidence" value="ECO:0007669"/>
    <property type="project" value="InterPro"/>
</dbReference>
<dbReference type="PANTHER" id="PTHR33067:SF39">
    <property type="entry name" value="TRANSCRIPTION FACTOR INTERACTOR AND REGULATOR CCHC(ZN) FAMILY"/>
    <property type="match status" value="1"/>
</dbReference>
<keyword evidence="2" id="KW-0548">Nucleotidyltransferase</keyword>
<feature type="domain" description="Integrase catalytic" evidence="8">
    <location>
        <begin position="955"/>
        <end position="1001"/>
    </location>
</feature>
<dbReference type="EMBL" id="BKCJ010010654">
    <property type="protein sequence ID" value="GEU92554.1"/>
    <property type="molecule type" value="Genomic_DNA"/>
</dbReference>
<feature type="compositionally biased region" description="Low complexity" evidence="7">
    <location>
        <begin position="307"/>
        <end position="330"/>
    </location>
</feature>
<dbReference type="Pfam" id="PF17917">
    <property type="entry name" value="RT_RNaseH"/>
    <property type="match status" value="1"/>
</dbReference>
<evidence type="ECO:0000256" key="3">
    <source>
        <dbReference type="ARBA" id="ARBA00022722"/>
    </source>
</evidence>
<dbReference type="CDD" id="cd00303">
    <property type="entry name" value="retropepsin_like"/>
    <property type="match status" value="1"/>
</dbReference>
<name>A0A6L2P6S6_TANCI</name>
<feature type="region of interest" description="Disordered" evidence="7">
    <location>
        <begin position="280"/>
        <end position="411"/>
    </location>
</feature>
<organism evidence="9">
    <name type="scientific">Tanacetum cinerariifolium</name>
    <name type="common">Dalmatian daisy</name>
    <name type="synonym">Chrysanthemum cinerariifolium</name>
    <dbReference type="NCBI Taxonomy" id="118510"/>
    <lineage>
        <taxon>Eukaryota</taxon>
        <taxon>Viridiplantae</taxon>
        <taxon>Streptophyta</taxon>
        <taxon>Embryophyta</taxon>
        <taxon>Tracheophyta</taxon>
        <taxon>Spermatophyta</taxon>
        <taxon>Magnoliopsida</taxon>
        <taxon>eudicotyledons</taxon>
        <taxon>Gunneridae</taxon>
        <taxon>Pentapetalae</taxon>
        <taxon>asterids</taxon>
        <taxon>campanulids</taxon>
        <taxon>Asterales</taxon>
        <taxon>Asteraceae</taxon>
        <taxon>Asteroideae</taxon>
        <taxon>Anthemideae</taxon>
        <taxon>Anthemidinae</taxon>
        <taxon>Tanacetum</taxon>
    </lineage>
</organism>
<evidence type="ECO:0000256" key="1">
    <source>
        <dbReference type="ARBA" id="ARBA00022679"/>
    </source>
</evidence>
<keyword evidence="6 9" id="KW-0695">RNA-directed DNA polymerase</keyword>
<comment type="caution">
    <text evidence="9">The sequence shown here is derived from an EMBL/GenBank/DDBJ whole genome shotgun (WGS) entry which is preliminary data.</text>
</comment>
<dbReference type="PANTHER" id="PTHR33067">
    <property type="entry name" value="RNA-DIRECTED DNA POLYMERASE-RELATED"/>
    <property type="match status" value="1"/>
</dbReference>
<dbReference type="PROSITE" id="PS50994">
    <property type="entry name" value="INTEGRASE"/>
    <property type="match status" value="1"/>
</dbReference>
<dbReference type="SUPFAM" id="SSF56672">
    <property type="entry name" value="DNA/RNA polymerases"/>
    <property type="match status" value="1"/>
</dbReference>
<evidence type="ECO:0000256" key="5">
    <source>
        <dbReference type="ARBA" id="ARBA00022801"/>
    </source>
</evidence>
<feature type="compositionally biased region" description="Basic and acidic residues" evidence="7">
    <location>
        <begin position="371"/>
        <end position="386"/>
    </location>
</feature>
<dbReference type="GO" id="GO:0003964">
    <property type="term" value="F:RNA-directed DNA polymerase activity"/>
    <property type="evidence" value="ECO:0007669"/>
    <property type="project" value="UniProtKB-KW"/>
</dbReference>
<dbReference type="GO" id="GO:0003676">
    <property type="term" value="F:nucleic acid binding"/>
    <property type="evidence" value="ECO:0007669"/>
    <property type="project" value="InterPro"/>
</dbReference>
<keyword evidence="1" id="KW-0808">Transferase</keyword>
<gene>
    <name evidence="9" type="ORF">Tci_064532</name>
</gene>
<dbReference type="GO" id="GO:0004519">
    <property type="term" value="F:endonuclease activity"/>
    <property type="evidence" value="ECO:0007669"/>
    <property type="project" value="UniProtKB-KW"/>
</dbReference>
<dbReference type="Gene3D" id="2.40.70.10">
    <property type="entry name" value="Acid Proteases"/>
    <property type="match status" value="1"/>
</dbReference>
<dbReference type="InterPro" id="IPR036397">
    <property type="entry name" value="RNaseH_sf"/>
</dbReference>
<evidence type="ECO:0000256" key="6">
    <source>
        <dbReference type="ARBA" id="ARBA00022918"/>
    </source>
</evidence>
<evidence type="ECO:0000313" key="9">
    <source>
        <dbReference type="EMBL" id="GEU92554.1"/>
    </source>
</evidence>
<reference evidence="9" key="1">
    <citation type="journal article" date="2019" name="Sci. Rep.">
        <title>Draft genome of Tanacetum cinerariifolium, the natural source of mosquito coil.</title>
        <authorList>
            <person name="Yamashiro T."/>
            <person name="Shiraishi A."/>
            <person name="Satake H."/>
            <person name="Nakayama K."/>
        </authorList>
    </citation>
    <scope>NUCLEOTIDE SEQUENCE</scope>
</reference>
<dbReference type="InterPro" id="IPR041373">
    <property type="entry name" value="RT_RNaseH"/>
</dbReference>
<dbReference type="AlphaFoldDB" id="A0A6L2P6S6"/>
<dbReference type="InterPro" id="IPR001584">
    <property type="entry name" value="Integrase_cat-core"/>
</dbReference>
<sequence length="1074" mass="121744">MSTRSSARNLFPPLENHKLTIRRRSRADPTLLNDFEMAVERNGDLLVPDLRTMKELCQPSLNTRGGLISPIDIQAKNFGLKNDIIQQVHNSFQFHGLPGDDANKHLDKFLHVTQSIKVNGVTDDALRLYLFPHSLTHHAIAWFDRLPRNSINTFEQMAKMFLRKYFPPSMVTKLKNEITNFCQHTFYNGLTFRHRDTINAAAAQRSESSSSITSSFDTKITALKAEMAEINKNPMRVLQVNQQDKAVTPNCETCGGPHSYTDCPATVGQTQNVYAAGAYQGNSYQPQGNRNLLSYRSDNYLEPPGYNQNQNRNNQNQNIHNQNRNQGNHHPQGSNQGRNQFFQGASHGQNPPPAYQAPGSRTLPGNTITNLKEDLNVVERKNEVTKDSMPPTNNESTKDVQPPGVQTETPIRNSKPIVAPIIEPVVAPHCSAVLLKKLPEKLGDPGKFLIPCDFLRMAEWLALADLGASINLIPLSAWNKLSLPDMSPTCMTLELADRSISHLVRVAEDVFVKVGTSHFPTDFVVVDFDADPRVPLILGRSFLKTERALMDVFEEELTLRVGKEVITFNLHQTSRYSANYNDMMAHRINVIDMAYEDYSQEVLGFSDVIVKVDAFLALEDDPTSLEDDQSYVDTEGDILLLEAFLNDDPSLPPPNLGNYLPQVCKELKICEAKTDKSSIDEPPEVELKDLPPHLEYVFLEADDKFPVIILKDLSVEERTALITVLKLHKRVIAWKLSDIKGNNPEFCTHKILMEDDFEPAVQHQRRVNPKIHDVIKKEVLKLLNAGLIYPISDSPWDLPFEFMCDASDFAIGAAPRQRQDKNFRPIHYASKTMIEAESNYTTTKKEMLVMVYAFEKFRSYLIMNKSIVYTDHSTLKYLFAKKDSKAGLLCWVLLLQEFTFKVIYIKGAENLASDHLSRLENPHKNVLDPKEINESFPLETLNMVSSRGNSSTPCDRGTHSCNDQFAKVMLKYGVTHRLATTYHPQTSGQVEVSNRSLKRILERTVGKNHASWLEKLDDSLWAFQTAYKIPIECTLYKLVYGKAWHLLIELEHKAYWSLKHANYDIQTAGDHIKV</sequence>
<keyword evidence="5" id="KW-0378">Hydrolase</keyword>
<evidence type="ECO:0000256" key="4">
    <source>
        <dbReference type="ARBA" id="ARBA00022759"/>
    </source>
</evidence>
<feature type="compositionally biased region" description="Polar residues" evidence="7">
    <location>
        <begin position="331"/>
        <end position="349"/>
    </location>
</feature>
<proteinExistence type="predicted"/>
<feature type="compositionally biased region" description="Polar residues" evidence="7">
    <location>
        <begin position="280"/>
        <end position="297"/>
    </location>
</feature>
<accession>A0A6L2P6S6</accession>
<dbReference type="GO" id="GO:0016787">
    <property type="term" value="F:hydrolase activity"/>
    <property type="evidence" value="ECO:0007669"/>
    <property type="project" value="UniProtKB-KW"/>
</dbReference>
<keyword evidence="4" id="KW-0255">Endonuclease</keyword>
<dbReference type="Pfam" id="PF03732">
    <property type="entry name" value="Retrotrans_gag"/>
    <property type="match status" value="1"/>
</dbReference>
<protein>
    <submittedName>
        <fullName evidence="9">Reverse transcriptase domain-containing protein</fullName>
    </submittedName>
</protein>
<dbReference type="Gene3D" id="3.10.10.10">
    <property type="entry name" value="HIV Type 1 Reverse Transcriptase, subunit A, domain 1"/>
    <property type="match status" value="1"/>
</dbReference>
<dbReference type="InterPro" id="IPR043502">
    <property type="entry name" value="DNA/RNA_pol_sf"/>
</dbReference>
<dbReference type="InterPro" id="IPR021109">
    <property type="entry name" value="Peptidase_aspartic_dom_sf"/>
</dbReference>
<dbReference type="InterPro" id="IPR012337">
    <property type="entry name" value="RNaseH-like_sf"/>
</dbReference>
<evidence type="ECO:0000259" key="8">
    <source>
        <dbReference type="PROSITE" id="PS50994"/>
    </source>
</evidence>
<keyword evidence="3" id="KW-0540">Nuclease</keyword>
<dbReference type="Gene3D" id="3.30.420.10">
    <property type="entry name" value="Ribonuclease H-like superfamily/Ribonuclease H"/>
    <property type="match status" value="1"/>
</dbReference>
<dbReference type="SUPFAM" id="SSF53098">
    <property type="entry name" value="Ribonuclease H-like"/>
    <property type="match status" value="1"/>
</dbReference>
<evidence type="ECO:0000256" key="2">
    <source>
        <dbReference type="ARBA" id="ARBA00022695"/>
    </source>
</evidence>